<accession>A0AAD2G8D6</accession>
<feature type="compositionally biased region" description="Basic residues" evidence="1">
    <location>
        <begin position="85"/>
        <end position="96"/>
    </location>
</feature>
<dbReference type="AlphaFoldDB" id="A0AAD2G8D6"/>
<feature type="compositionally biased region" description="Basic and acidic residues" evidence="1">
    <location>
        <begin position="49"/>
        <end position="84"/>
    </location>
</feature>
<comment type="caution">
    <text evidence="2">The sequence shown here is derived from an EMBL/GenBank/DDBJ whole genome shotgun (WGS) entry which is preliminary data.</text>
</comment>
<evidence type="ECO:0000256" key="1">
    <source>
        <dbReference type="SAM" id="MobiDB-lite"/>
    </source>
</evidence>
<dbReference type="EMBL" id="CAKOGP040002202">
    <property type="protein sequence ID" value="CAJ1965387.1"/>
    <property type="molecule type" value="Genomic_DNA"/>
</dbReference>
<organism evidence="2 3">
    <name type="scientific">Cylindrotheca closterium</name>
    <dbReference type="NCBI Taxonomy" id="2856"/>
    <lineage>
        <taxon>Eukaryota</taxon>
        <taxon>Sar</taxon>
        <taxon>Stramenopiles</taxon>
        <taxon>Ochrophyta</taxon>
        <taxon>Bacillariophyta</taxon>
        <taxon>Bacillariophyceae</taxon>
        <taxon>Bacillariophycidae</taxon>
        <taxon>Bacillariales</taxon>
        <taxon>Bacillariaceae</taxon>
        <taxon>Cylindrotheca</taxon>
    </lineage>
</organism>
<protein>
    <submittedName>
        <fullName evidence="2">Uncharacterized protein</fullName>
    </submittedName>
</protein>
<evidence type="ECO:0000313" key="2">
    <source>
        <dbReference type="EMBL" id="CAJ1965387.1"/>
    </source>
</evidence>
<gene>
    <name evidence="2" type="ORF">CYCCA115_LOCUS21090</name>
</gene>
<evidence type="ECO:0000313" key="3">
    <source>
        <dbReference type="Proteomes" id="UP001295423"/>
    </source>
</evidence>
<keyword evidence="3" id="KW-1185">Reference proteome</keyword>
<reference evidence="2" key="1">
    <citation type="submission" date="2023-08" db="EMBL/GenBank/DDBJ databases">
        <authorList>
            <person name="Audoor S."/>
            <person name="Bilcke G."/>
        </authorList>
    </citation>
    <scope>NUCLEOTIDE SEQUENCE</scope>
</reference>
<proteinExistence type="predicted"/>
<sequence length="96" mass="10385">MSDQASRSRNQEPFLLPTHSAVINFHLEESNKAVQESESMAKNGKMKSKAAEDTKKTKSDAEAKGAKGKKSAADKKSKPAEDKKKKPAGGKKGKKQ</sequence>
<dbReference type="Proteomes" id="UP001295423">
    <property type="component" value="Unassembled WGS sequence"/>
</dbReference>
<feature type="region of interest" description="Disordered" evidence="1">
    <location>
        <begin position="27"/>
        <end position="96"/>
    </location>
</feature>
<name>A0AAD2G8D6_9STRA</name>